<dbReference type="EMBL" id="JACTNZ010000005">
    <property type="protein sequence ID" value="KAG5550269.1"/>
    <property type="molecule type" value="Genomic_DNA"/>
</dbReference>
<comment type="caution">
    <text evidence="2">The sequence shown here is derived from an EMBL/GenBank/DDBJ whole genome shotgun (WGS) entry which is preliminary data.</text>
</comment>
<gene>
    <name evidence="2" type="ORF">RHGRI_015283</name>
</gene>
<reference evidence="2" key="1">
    <citation type="submission" date="2020-08" db="EMBL/GenBank/DDBJ databases">
        <title>Plant Genome Project.</title>
        <authorList>
            <person name="Zhang R.-G."/>
        </authorList>
    </citation>
    <scope>NUCLEOTIDE SEQUENCE</scope>
    <source>
        <strain evidence="2">WSP0</strain>
        <tissue evidence="2">Leaf</tissue>
    </source>
</reference>
<proteinExistence type="predicted"/>
<organism evidence="2 3">
    <name type="scientific">Rhododendron griersonianum</name>
    <dbReference type="NCBI Taxonomy" id="479676"/>
    <lineage>
        <taxon>Eukaryota</taxon>
        <taxon>Viridiplantae</taxon>
        <taxon>Streptophyta</taxon>
        <taxon>Embryophyta</taxon>
        <taxon>Tracheophyta</taxon>
        <taxon>Spermatophyta</taxon>
        <taxon>Magnoliopsida</taxon>
        <taxon>eudicotyledons</taxon>
        <taxon>Gunneridae</taxon>
        <taxon>Pentapetalae</taxon>
        <taxon>asterids</taxon>
        <taxon>Ericales</taxon>
        <taxon>Ericaceae</taxon>
        <taxon>Ericoideae</taxon>
        <taxon>Rhodoreae</taxon>
        <taxon>Rhododendron</taxon>
    </lineage>
</organism>
<evidence type="ECO:0000256" key="1">
    <source>
        <dbReference type="SAM" id="MobiDB-lite"/>
    </source>
</evidence>
<dbReference type="AlphaFoldDB" id="A0AAV6KD60"/>
<accession>A0AAV6KD60</accession>
<feature type="region of interest" description="Disordered" evidence="1">
    <location>
        <begin position="155"/>
        <end position="177"/>
    </location>
</feature>
<evidence type="ECO:0000313" key="3">
    <source>
        <dbReference type="Proteomes" id="UP000823749"/>
    </source>
</evidence>
<evidence type="ECO:0000313" key="2">
    <source>
        <dbReference type="EMBL" id="KAG5550269.1"/>
    </source>
</evidence>
<keyword evidence="3" id="KW-1185">Reference proteome</keyword>
<dbReference type="Proteomes" id="UP000823749">
    <property type="component" value="Chromosome 5"/>
</dbReference>
<name>A0AAV6KD60_9ERIC</name>
<sequence length="177" mass="18368">MECATTVRGTKHQRSEWVVKHVAAPERERGTSTTVCDMGSTVLAADVPVSTEVGLANSPKSHSGDDMPHEVLLSGICDKDGLLLVEEMRHIEVTPGASPSVLHGAIGVQSSGARNNNTFSALAEVEGGPSELLESDSLPLPIDPEEALVVAATRVRGRPKNKGGTLAAKGGGGISKR</sequence>
<protein>
    <submittedName>
        <fullName evidence="2">Uncharacterized protein</fullName>
    </submittedName>
</protein>